<dbReference type="InterPro" id="IPR014756">
    <property type="entry name" value="Ig_E-set"/>
</dbReference>
<evidence type="ECO:0000313" key="6">
    <source>
        <dbReference type="Proteomes" id="UP001355207"/>
    </source>
</evidence>
<dbReference type="InterPro" id="IPR015202">
    <property type="entry name" value="GO-like_E_set"/>
</dbReference>
<accession>A0AAX4JKV0</accession>
<dbReference type="SUPFAM" id="SSF50965">
    <property type="entry name" value="Galactose oxidase, central domain"/>
    <property type="match status" value="1"/>
</dbReference>
<gene>
    <name evidence="5" type="ORF">L201_000285</name>
</gene>
<sequence length="693" mass="74204">MIKPTSIRKTKSTSSSSSSKKTFLSILLASSIASTSAADLQQISNRQNRHRDLSSKHVLGERDAAAVPGGFKIVGDSGVSAQMMFLGTETTVYILDKAENNSMLVTQADGLTRPAWGTTYDLGTNQATPMAVQSNTFCAAGLPIANGSWVVFGGNQPVTYEGAATKDVPNSNPYLDTDGGAAIRLLNPCDDGNCVWQEGGDALTMSGKRWYPSVETLGDGSLIVLGGDNNGGYVSTLAQNNPTYEYWPKQSSGAIHMDFLNYTVPVNLFPLTYLLPGGKLFMQAAYKTILYDMNTRTEIPLQDMPYAVRVYPASAATAMLALTPANNYTVSLLFCGGSNAPFEKSSDGGANFNVTAIPADDSCVRISPEDANPKYEDDDDMLEGRSMGNFIWLPDGTLWMGNGVNMGTAGYGDEKWSIGQSYGQQPLYQPAIYNPNAPKGSRWSRDGLGESTQERMYHSTAILLPDSSILISGSNPNKDVTFSQWSTSYEVEQWYPLWYNQERPAPTTKWPTSLTYGGDSWDLKYTPKNSTSDPSNAKVVVIRTGFSTHAINFGQRYLELETSYTKDSETGEVTLHVSQMPPNANIFQPGPAMIFLTVDGVASQGKLITIGSGQIEKQPILKASVLPASSTTSSKVESSSSDSKSSNSSSSSSSSSAQQNNAAKSSASAGLKLPSSITILLGLLTLGGSTLLL</sequence>
<keyword evidence="6" id="KW-1185">Reference proteome</keyword>
<evidence type="ECO:0000313" key="5">
    <source>
        <dbReference type="EMBL" id="WWC85422.1"/>
    </source>
</evidence>
<dbReference type="CDD" id="cd02851">
    <property type="entry name" value="E_set_GO_C"/>
    <property type="match status" value="1"/>
</dbReference>
<dbReference type="InterPro" id="IPR011043">
    <property type="entry name" value="Gal_Oxase/kelch_b-propeller"/>
</dbReference>
<dbReference type="RefSeq" id="XP_066072185.1">
    <property type="nucleotide sequence ID" value="XM_066216088.1"/>
</dbReference>
<evidence type="ECO:0000259" key="4">
    <source>
        <dbReference type="Pfam" id="PF09118"/>
    </source>
</evidence>
<dbReference type="EMBL" id="CP144098">
    <property type="protein sequence ID" value="WWC85422.1"/>
    <property type="molecule type" value="Genomic_DNA"/>
</dbReference>
<dbReference type="InterPro" id="IPR013783">
    <property type="entry name" value="Ig-like_fold"/>
</dbReference>
<dbReference type="Gene3D" id="2.130.10.80">
    <property type="entry name" value="Galactose oxidase/kelch, beta-propeller"/>
    <property type="match status" value="1"/>
</dbReference>
<dbReference type="AlphaFoldDB" id="A0AAX4JKV0"/>
<proteinExistence type="predicted"/>
<evidence type="ECO:0000256" key="1">
    <source>
        <dbReference type="ARBA" id="ARBA00022729"/>
    </source>
</evidence>
<feature type="domain" description="Galactose oxidase-like Early set" evidence="4">
    <location>
        <begin position="503"/>
        <end position="610"/>
    </location>
</feature>
<dbReference type="Proteomes" id="UP001355207">
    <property type="component" value="Chromosome 1"/>
</dbReference>
<evidence type="ECO:0000256" key="2">
    <source>
        <dbReference type="SAM" id="MobiDB-lite"/>
    </source>
</evidence>
<evidence type="ECO:0000259" key="3">
    <source>
        <dbReference type="Pfam" id="PF07250"/>
    </source>
</evidence>
<evidence type="ECO:0008006" key="7">
    <source>
        <dbReference type="Google" id="ProtNLM"/>
    </source>
</evidence>
<name>A0AAX4JKV0_9TREE</name>
<protein>
    <recommendedName>
        <fullName evidence="7">Glyoxal oxidase</fullName>
    </recommendedName>
</protein>
<reference evidence="5 6" key="1">
    <citation type="submission" date="2024-01" db="EMBL/GenBank/DDBJ databases">
        <title>Comparative genomics of Cryptococcus and Kwoniella reveals pathogenesis evolution and contrasting modes of karyotype evolution via chromosome fusion or intercentromeric recombination.</title>
        <authorList>
            <person name="Coelho M.A."/>
            <person name="David-Palma M."/>
            <person name="Shea T."/>
            <person name="Bowers K."/>
            <person name="McGinley-Smith S."/>
            <person name="Mohammad A.W."/>
            <person name="Gnirke A."/>
            <person name="Yurkov A.M."/>
            <person name="Nowrousian M."/>
            <person name="Sun S."/>
            <person name="Cuomo C.A."/>
            <person name="Heitman J."/>
        </authorList>
    </citation>
    <scope>NUCLEOTIDE SEQUENCE [LARGE SCALE GENOMIC DNA]</scope>
    <source>
        <strain evidence="5 6">CBS 6074</strain>
    </source>
</reference>
<dbReference type="GeneID" id="91090957"/>
<dbReference type="PANTHER" id="PTHR32208">
    <property type="entry name" value="SECRETED PROTEIN-RELATED"/>
    <property type="match status" value="1"/>
</dbReference>
<dbReference type="Pfam" id="PF07250">
    <property type="entry name" value="Glyoxal_oxid_N"/>
    <property type="match status" value="1"/>
</dbReference>
<feature type="region of interest" description="Disordered" evidence="2">
    <location>
        <begin position="631"/>
        <end position="665"/>
    </location>
</feature>
<dbReference type="SUPFAM" id="SSF81296">
    <property type="entry name" value="E set domains"/>
    <property type="match status" value="1"/>
</dbReference>
<dbReference type="Gene3D" id="2.60.40.10">
    <property type="entry name" value="Immunoglobulins"/>
    <property type="match status" value="1"/>
</dbReference>
<feature type="domain" description="Glyoxal oxidase N-terminal" evidence="3">
    <location>
        <begin position="177"/>
        <end position="496"/>
    </location>
</feature>
<dbReference type="InterPro" id="IPR009880">
    <property type="entry name" value="Glyoxal_oxidase_N"/>
</dbReference>
<dbReference type="PANTHER" id="PTHR32208:SF21">
    <property type="entry name" value="LOW QUALITY PROTEIN: ALDEHYDE OXIDASE GLOX-LIKE"/>
    <property type="match status" value="1"/>
</dbReference>
<organism evidence="5 6">
    <name type="scientific">Kwoniella dendrophila CBS 6074</name>
    <dbReference type="NCBI Taxonomy" id="1295534"/>
    <lineage>
        <taxon>Eukaryota</taxon>
        <taxon>Fungi</taxon>
        <taxon>Dikarya</taxon>
        <taxon>Basidiomycota</taxon>
        <taxon>Agaricomycotina</taxon>
        <taxon>Tremellomycetes</taxon>
        <taxon>Tremellales</taxon>
        <taxon>Cryptococcaceae</taxon>
        <taxon>Kwoniella</taxon>
    </lineage>
</organism>
<dbReference type="InterPro" id="IPR037293">
    <property type="entry name" value="Gal_Oxidase_central_sf"/>
</dbReference>
<dbReference type="Pfam" id="PF09118">
    <property type="entry name" value="GO-like_E_set"/>
    <property type="match status" value="1"/>
</dbReference>
<keyword evidence="1" id="KW-0732">Signal</keyword>